<evidence type="ECO:0000256" key="5">
    <source>
        <dbReference type="ARBA" id="ARBA00022448"/>
    </source>
</evidence>
<evidence type="ECO:0000256" key="1">
    <source>
        <dbReference type="ARBA" id="ARBA00004225"/>
    </source>
</evidence>
<dbReference type="GO" id="GO:0008137">
    <property type="term" value="F:NADH dehydrogenase (ubiquinone) activity"/>
    <property type="evidence" value="ECO:0007669"/>
    <property type="project" value="UniProtKB-UniRule"/>
</dbReference>
<geneLocation type="mitochondrion" evidence="16"/>
<feature type="transmembrane region" description="Helical" evidence="15">
    <location>
        <begin position="7"/>
        <end position="28"/>
    </location>
</feature>
<keyword evidence="11 15" id="KW-0520">NAD</keyword>
<evidence type="ECO:0000256" key="10">
    <source>
        <dbReference type="ARBA" id="ARBA00022989"/>
    </source>
</evidence>
<dbReference type="InterPro" id="IPR050269">
    <property type="entry name" value="ComplexI_Subunit6"/>
</dbReference>
<evidence type="ECO:0000256" key="2">
    <source>
        <dbReference type="ARBA" id="ARBA00005698"/>
    </source>
</evidence>
<evidence type="ECO:0000256" key="14">
    <source>
        <dbReference type="ARBA" id="ARBA00049551"/>
    </source>
</evidence>
<sequence>MIFYSFVLFLLLGSVMVFYSLSPYFAAIGLVMSAIFGCIILGFCGLSFLALLLLLIYVGGMMVVFIYSNALSADRFPVVSNVGEVIFLFMLLSIWVYVVFEDFLGFGYMFGDLLCLEDLCSLSGLYDYGFLYLMIGGVALLVVLVVALVISFSFSNLCLRAL</sequence>
<comment type="similarity">
    <text evidence="2 15">Belongs to the complex I subunit 6 family.</text>
</comment>
<evidence type="ECO:0000256" key="4">
    <source>
        <dbReference type="ARBA" id="ARBA00021095"/>
    </source>
</evidence>
<evidence type="ECO:0000256" key="11">
    <source>
        <dbReference type="ARBA" id="ARBA00023027"/>
    </source>
</evidence>
<dbReference type="InterPro" id="IPR042106">
    <property type="entry name" value="Nuo/plastoQ_OxRdtase_6_NuoJ"/>
</dbReference>
<organism evidence="16">
    <name type="scientific">Phyrella fragilis</name>
    <dbReference type="NCBI Taxonomy" id="1238287"/>
    <lineage>
        <taxon>Eukaryota</taxon>
        <taxon>Metazoa</taxon>
        <taxon>Echinodermata</taxon>
        <taxon>Eleutherozoa</taxon>
        <taxon>Echinozoa</taxon>
        <taxon>Holothuroidea</taxon>
        <taxon>Dendrochirotacea</taxon>
        <taxon>Dendrochirotida</taxon>
        <taxon>Phyllophoridae</taxon>
        <taxon>Phyrella</taxon>
    </lineage>
</organism>
<evidence type="ECO:0000256" key="9">
    <source>
        <dbReference type="ARBA" id="ARBA00022982"/>
    </source>
</evidence>
<dbReference type="EMBL" id="MZ305459">
    <property type="protein sequence ID" value="QXQ00030.1"/>
    <property type="molecule type" value="Genomic_DNA"/>
</dbReference>
<feature type="transmembrane region" description="Helical" evidence="15">
    <location>
        <begin position="131"/>
        <end position="159"/>
    </location>
</feature>
<keyword evidence="5 15" id="KW-0813">Transport</keyword>
<feature type="transmembrane region" description="Helical" evidence="15">
    <location>
        <begin position="34"/>
        <end position="67"/>
    </location>
</feature>
<comment type="subcellular location">
    <subcellularLocation>
        <location evidence="1 15">Mitochondrion membrane</location>
        <topology evidence="1 15">Multi-pass membrane protein</topology>
    </subcellularLocation>
</comment>
<keyword evidence="12 15" id="KW-0496">Mitochondrion</keyword>
<reference evidence="16" key="1">
    <citation type="submission" date="2021-05" db="EMBL/GenBank/DDBJ databases">
        <title>the complete mitochondrial genome sequence of Phyrella fragilis.</title>
        <authorList>
            <person name="Zhong S."/>
        </authorList>
    </citation>
    <scope>NUCLEOTIDE SEQUENCE</scope>
</reference>
<dbReference type="InterPro" id="IPR001457">
    <property type="entry name" value="NADH_UbQ/plastoQ_OxRdtase_su6"/>
</dbReference>
<name>A0A8F6D5R8_9ECHN</name>
<protein>
    <recommendedName>
        <fullName evidence="4 15">NADH-ubiquinone oxidoreductase chain 6</fullName>
        <ecNumber evidence="3 15">7.1.1.2</ecNumber>
    </recommendedName>
</protein>
<keyword evidence="7 15" id="KW-0812">Transmembrane</keyword>
<keyword evidence="10 15" id="KW-1133">Transmembrane helix</keyword>
<keyword evidence="8 15" id="KW-1278">Translocase</keyword>
<evidence type="ECO:0000256" key="8">
    <source>
        <dbReference type="ARBA" id="ARBA00022967"/>
    </source>
</evidence>
<evidence type="ECO:0000256" key="6">
    <source>
        <dbReference type="ARBA" id="ARBA00022660"/>
    </source>
</evidence>
<dbReference type="PANTHER" id="PTHR11435">
    <property type="entry name" value="NADH UBIQUINONE OXIDOREDUCTASE SUBUNIT ND6"/>
    <property type="match status" value="1"/>
</dbReference>
<gene>
    <name evidence="16" type="primary">nad6</name>
</gene>
<dbReference type="Gene3D" id="1.20.120.1200">
    <property type="entry name" value="NADH-ubiquinone/plastoquinone oxidoreductase chain 6, subunit NuoJ"/>
    <property type="match status" value="1"/>
</dbReference>
<evidence type="ECO:0000256" key="3">
    <source>
        <dbReference type="ARBA" id="ARBA00012944"/>
    </source>
</evidence>
<keyword evidence="13 15" id="KW-0472">Membrane</keyword>
<evidence type="ECO:0000256" key="12">
    <source>
        <dbReference type="ARBA" id="ARBA00023128"/>
    </source>
</evidence>
<feature type="transmembrane region" description="Helical" evidence="15">
    <location>
        <begin position="79"/>
        <end position="100"/>
    </location>
</feature>
<evidence type="ECO:0000256" key="7">
    <source>
        <dbReference type="ARBA" id="ARBA00022692"/>
    </source>
</evidence>
<keyword evidence="15" id="KW-0830">Ubiquinone</keyword>
<dbReference type="GO" id="GO:0031966">
    <property type="term" value="C:mitochondrial membrane"/>
    <property type="evidence" value="ECO:0007669"/>
    <property type="project" value="UniProtKB-SubCell"/>
</dbReference>
<evidence type="ECO:0000256" key="13">
    <source>
        <dbReference type="ARBA" id="ARBA00023136"/>
    </source>
</evidence>
<proteinExistence type="inferred from homology"/>
<accession>A0A8F6D5R8</accession>
<evidence type="ECO:0000256" key="15">
    <source>
        <dbReference type="RuleBase" id="RU004430"/>
    </source>
</evidence>
<evidence type="ECO:0000313" key="16">
    <source>
        <dbReference type="EMBL" id="QXQ00030.1"/>
    </source>
</evidence>
<dbReference type="PANTHER" id="PTHR11435:SF1">
    <property type="entry name" value="NADH-UBIQUINONE OXIDOREDUCTASE CHAIN 6"/>
    <property type="match status" value="1"/>
</dbReference>
<dbReference type="AlphaFoldDB" id="A0A8F6D5R8"/>
<keyword evidence="9 15" id="KW-0249">Electron transport</keyword>
<dbReference type="Pfam" id="PF00499">
    <property type="entry name" value="Oxidored_q3"/>
    <property type="match status" value="1"/>
</dbReference>
<keyword evidence="6 15" id="KW-0679">Respiratory chain</keyword>
<comment type="function">
    <text evidence="15">Core subunit of the mitochondrial membrane respiratory chain NADH dehydrogenase (Complex I) which catalyzes electron transfer from NADH through the respiratory chain, using ubiquinone as an electron acceptor. Essential for the catalytic activity and assembly of complex I.</text>
</comment>
<dbReference type="EC" id="7.1.1.2" evidence="3 15"/>
<comment type="catalytic activity">
    <reaction evidence="14 15">
        <text>a ubiquinone + NADH + 5 H(+)(in) = a ubiquinol + NAD(+) + 4 H(+)(out)</text>
        <dbReference type="Rhea" id="RHEA:29091"/>
        <dbReference type="Rhea" id="RHEA-COMP:9565"/>
        <dbReference type="Rhea" id="RHEA-COMP:9566"/>
        <dbReference type="ChEBI" id="CHEBI:15378"/>
        <dbReference type="ChEBI" id="CHEBI:16389"/>
        <dbReference type="ChEBI" id="CHEBI:17976"/>
        <dbReference type="ChEBI" id="CHEBI:57540"/>
        <dbReference type="ChEBI" id="CHEBI:57945"/>
        <dbReference type="EC" id="7.1.1.2"/>
    </reaction>
</comment>